<dbReference type="Proteomes" id="UP000624325">
    <property type="component" value="Unassembled WGS sequence"/>
</dbReference>
<keyword evidence="2" id="KW-0378">Hydrolase</keyword>
<organism evidence="2 3">
    <name type="scientific">Asanoa iriomotensis</name>
    <dbReference type="NCBI Taxonomy" id="234613"/>
    <lineage>
        <taxon>Bacteria</taxon>
        <taxon>Bacillati</taxon>
        <taxon>Actinomycetota</taxon>
        <taxon>Actinomycetes</taxon>
        <taxon>Micromonosporales</taxon>
        <taxon>Micromonosporaceae</taxon>
        <taxon>Asanoa</taxon>
    </lineage>
</organism>
<sequence>MNINYLDRGAGRRIAYDVQGDGPLVVGLHGMGDLRSVFRFTVPALVDAGYRVATFDSRGHGDSSDGFDAYDDVAQATDALDLIDHLGGGPAALLGNSMGAGAAVYAAAERPAAVTALALLGPFVRDPKLSAGAKLAVSLMLRKPWGPGAWAGYYKRYYPGNPPADLAAHQLRIKQSLRSADHLASFRTTAGTSHAPAEQRLSRVSAPALVVMGEKDMDWPDPIAEARFVAESLHAELVLVPDAGHYPQAERPDLVNPALVAFLGKVSAGA</sequence>
<dbReference type="Gene3D" id="3.40.50.1820">
    <property type="entry name" value="alpha/beta hydrolase"/>
    <property type="match status" value="1"/>
</dbReference>
<evidence type="ECO:0000313" key="3">
    <source>
        <dbReference type="Proteomes" id="UP000624325"/>
    </source>
</evidence>
<reference evidence="2 3" key="1">
    <citation type="submission" date="2021-01" db="EMBL/GenBank/DDBJ databases">
        <title>Whole genome shotgun sequence of Asanoa iriomotensis NBRC 100142.</title>
        <authorList>
            <person name="Komaki H."/>
            <person name="Tamura T."/>
        </authorList>
    </citation>
    <scope>NUCLEOTIDE SEQUENCE [LARGE SCALE GENOMIC DNA]</scope>
    <source>
        <strain evidence="2 3">NBRC 100142</strain>
    </source>
</reference>
<keyword evidence="3" id="KW-1185">Reference proteome</keyword>
<dbReference type="InterPro" id="IPR000639">
    <property type="entry name" value="Epox_hydrolase-like"/>
</dbReference>
<dbReference type="GO" id="GO:0016787">
    <property type="term" value="F:hydrolase activity"/>
    <property type="evidence" value="ECO:0007669"/>
    <property type="project" value="UniProtKB-KW"/>
</dbReference>
<dbReference type="InterPro" id="IPR029058">
    <property type="entry name" value="AB_hydrolase_fold"/>
</dbReference>
<dbReference type="Pfam" id="PF12697">
    <property type="entry name" value="Abhydrolase_6"/>
    <property type="match status" value="1"/>
</dbReference>
<feature type="domain" description="AB hydrolase-1" evidence="1">
    <location>
        <begin position="25"/>
        <end position="256"/>
    </location>
</feature>
<dbReference type="EMBL" id="BONC01000001">
    <property type="protein sequence ID" value="GIF54079.1"/>
    <property type="molecule type" value="Genomic_DNA"/>
</dbReference>
<dbReference type="SUPFAM" id="SSF53474">
    <property type="entry name" value="alpha/beta-Hydrolases"/>
    <property type="match status" value="1"/>
</dbReference>
<comment type="caution">
    <text evidence="2">The sequence shown here is derived from an EMBL/GenBank/DDBJ whole genome shotgun (WGS) entry which is preliminary data.</text>
</comment>
<evidence type="ECO:0000313" key="2">
    <source>
        <dbReference type="EMBL" id="GIF54079.1"/>
    </source>
</evidence>
<gene>
    <name evidence="2" type="ORF">Air01nite_01740</name>
</gene>
<protein>
    <submittedName>
        <fullName evidence="2">Hydrolase</fullName>
    </submittedName>
</protein>
<evidence type="ECO:0000259" key="1">
    <source>
        <dbReference type="Pfam" id="PF12697"/>
    </source>
</evidence>
<dbReference type="InterPro" id="IPR050228">
    <property type="entry name" value="Carboxylesterase_BioH"/>
</dbReference>
<dbReference type="PRINTS" id="PR00412">
    <property type="entry name" value="EPOXHYDRLASE"/>
</dbReference>
<dbReference type="RefSeq" id="WP_203699795.1">
    <property type="nucleotide sequence ID" value="NZ_BAAALU010000017.1"/>
</dbReference>
<proteinExistence type="predicted"/>
<name>A0ABQ4BU71_9ACTN</name>
<dbReference type="InterPro" id="IPR000073">
    <property type="entry name" value="AB_hydrolase_1"/>
</dbReference>
<accession>A0ABQ4BU71</accession>
<dbReference type="PANTHER" id="PTHR43194">
    <property type="entry name" value="HYDROLASE ALPHA/BETA FOLD FAMILY"/>
    <property type="match status" value="1"/>
</dbReference>
<dbReference type="PRINTS" id="PR00111">
    <property type="entry name" value="ABHYDROLASE"/>
</dbReference>
<dbReference type="PANTHER" id="PTHR43194:SF2">
    <property type="entry name" value="PEROXISOMAL MEMBRANE PROTEIN LPX1"/>
    <property type="match status" value="1"/>
</dbReference>